<name>A0AAV5ASW4_9AGAM</name>
<feature type="compositionally biased region" description="Basic and acidic residues" evidence="1">
    <location>
        <begin position="165"/>
        <end position="175"/>
    </location>
</feature>
<feature type="region of interest" description="Disordered" evidence="1">
    <location>
        <begin position="543"/>
        <end position="589"/>
    </location>
</feature>
<sequence length="589" mass="67128">MNGTVSSQLSEFSYQLSELQSLIIDQNKVHTALQEIHKGLLLHDRELEYQRKIQSLEQENYRLREMVKGWKSLCEAKEFEVIEWKEIYAKCREELLKNTNMPKEVLDSRLKIPPGTVKLKDNDAKLPVRSNSAQKSEDTSDQPRKPMNYFDLIGLRQSNPSQGIVDDKRLIDPSPRKRRVGSSDNGNDFDASPSQNLSTPTSSTSMRQVSPTNSERSNELADSVGTNRTPAPQQEMIHERPRFSGYVAFFFSKSSSYGDSTLSYDINTLRQEKKDMNGTVSSQLSEFSHQLSELQSLLINQSKVHAALQEIQKGLLLQDPELEYQRKNKRPVFFALTPLALNHRLEEMVEGWKSECELKERQVNKWKGKYTKCREELNQHLKRMDVPKEVLHSHLKMDVEPITPPSSFVKLPVQDRHIPKLEKLDVKIPARNKSISAKLEVDDSKLPIRDGNYARKSEDASVKQGRPDCRFVGPLVPVEVIGVGDEQFIDSSPPGCKRSVSSDNESKNSLEALLSQKPRTLTKLRRISPLPLKRCAFQVHPRKKQYARKSTGQKPPVYSLFDLSSSDDDSDGPVSYPTGRPRRSCQDRA</sequence>
<gene>
    <name evidence="2" type="ORF">Clacol_010108</name>
</gene>
<evidence type="ECO:0000256" key="1">
    <source>
        <dbReference type="SAM" id="MobiDB-lite"/>
    </source>
</evidence>
<dbReference type="Proteomes" id="UP001050691">
    <property type="component" value="Unassembled WGS sequence"/>
</dbReference>
<reference evidence="2" key="1">
    <citation type="submission" date="2021-10" db="EMBL/GenBank/DDBJ databases">
        <title>De novo Genome Assembly of Clathrus columnatus (Basidiomycota, Fungi) Using Illumina and Nanopore Sequence Data.</title>
        <authorList>
            <person name="Ogiso-Tanaka E."/>
            <person name="Itagaki H."/>
            <person name="Hosoya T."/>
            <person name="Hosaka K."/>
        </authorList>
    </citation>
    <scope>NUCLEOTIDE SEQUENCE</scope>
    <source>
        <strain evidence="2">MO-923</strain>
    </source>
</reference>
<dbReference type="AlphaFoldDB" id="A0AAV5ASW4"/>
<proteinExistence type="predicted"/>
<organism evidence="2 3">
    <name type="scientific">Clathrus columnatus</name>
    <dbReference type="NCBI Taxonomy" id="1419009"/>
    <lineage>
        <taxon>Eukaryota</taxon>
        <taxon>Fungi</taxon>
        <taxon>Dikarya</taxon>
        <taxon>Basidiomycota</taxon>
        <taxon>Agaricomycotina</taxon>
        <taxon>Agaricomycetes</taxon>
        <taxon>Phallomycetidae</taxon>
        <taxon>Phallales</taxon>
        <taxon>Clathraceae</taxon>
        <taxon>Clathrus</taxon>
    </lineage>
</organism>
<feature type="compositionally biased region" description="Polar residues" evidence="1">
    <location>
        <begin position="499"/>
        <end position="508"/>
    </location>
</feature>
<evidence type="ECO:0000313" key="2">
    <source>
        <dbReference type="EMBL" id="GJJ15830.1"/>
    </source>
</evidence>
<feature type="compositionally biased region" description="Polar residues" evidence="1">
    <location>
        <begin position="182"/>
        <end position="215"/>
    </location>
</feature>
<feature type="region of interest" description="Disordered" evidence="1">
    <location>
        <begin position="114"/>
        <end position="237"/>
    </location>
</feature>
<feature type="region of interest" description="Disordered" evidence="1">
    <location>
        <begin position="486"/>
        <end position="508"/>
    </location>
</feature>
<accession>A0AAV5ASW4</accession>
<feature type="compositionally biased region" description="Basic and acidic residues" evidence="1">
    <location>
        <begin position="135"/>
        <end position="144"/>
    </location>
</feature>
<protein>
    <submittedName>
        <fullName evidence="2">Uncharacterized protein</fullName>
    </submittedName>
</protein>
<evidence type="ECO:0000313" key="3">
    <source>
        <dbReference type="Proteomes" id="UP001050691"/>
    </source>
</evidence>
<comment type="caution">
    <text evidence="2">The sequence shown here is derived from an EMBL/GenBank/DDBJ whole genome shotgun (WGS) entry which is preliminary data.</text>
</comment>
<dbReference type="EMBL" id="BPWL01000011">
    <property type="protein sequence ID" value="GJJ15830.1"/>
    <property type="molecule type" value="Genomic_DNA"/>
</dbReference>
<keyword evidence="3" id="KW-1185">Reference proteome</keyword>